<gene>
    <name evidence="1" type="ORF">HYC85_015886</name>
</gene>
<reference evidence="1 2" key="2">
    <citation type="submission" date="2020-07" db="EMBL/GenBank/DDBJ databases">
        <title>Genome assembly of wild tea tree DASZ reveals pedigree and selection history of tea varieties.</title>
        <authorList>
            <person name="Zhang W."/>
        </authorList>
    </citation>
    <scope>NUCLEOTIDE SEQUENCE [LARGE SCALE GENOMIC DNA]</scope>
    <source>
        <strain evidence="2">cv. G240</strain>
        <tissue evidence="1">Leaf</tissue>
    </source>
</reference>
<dbReference type="FunFam" id="1.25.40.10:FF:002569">
    <property type="entry name" value="NPG1"/>
    <property type="match status" value="1"/>
</dbReference>
<comment type="caution">
    <text evidence="1">The sequence shown here is derived from an EMBL/GenBank/DDBJ whole genome shotgun (WGS) entry which is preliminary data.</text>
</comment>
<organism evidence="1 2">
    <name type="scientific">Camellia sinensis</name>
    <name type="common">Tea plant</name>
    <name type="synonym">Thea sinensis</name>
    <dbReference type="NCBI Taxonomy" id="4442"/>
    <lineage>
        <taxon>Eukaryota</taxon>
        <taxon>Viridiplantae</taxon>
        <taxon>Streptophyta</taxon>
        <taxon>Embryophyta</taxon>
        <taxon>Tracheophyta</taxon>
        <taxon>Spermatophyta</taxon>
        <taxon>Magnoliopsida</taxon>
        <taxon>eudicotyledons</taxon>
        <taxon>Gunneridae</taxon>
        <taxon>Pentapetalae</taxon>
        <taxon>asterids</taxon>
        <taxon>Ericales</taxon>
        <taxon>Theaceae</taxon>
        <taxon>Camellia</taxon>
    </lineage>
</organism>
<dbReference type="PANTHER" id="PTHR44102:SF5">
    <property type="entry name" value="PROTEIN NPG1"/>
    <property type="match status" value="1"/>
</dbReference>
<dbReference type="SMART" id="SM00028">
    <property type="entry name" value="TPR"/>
    <property type="match status" value="3"/>
</dbReference>
<sequence>MARGGCWRLEEVGTCVEVVGGGQSRGDWPEVVVGGGGQKYGWPEVVLRGRGGEIEDDKVNEFEVWHGLANLYSSLSHWKDAEICLEKARALFEYSAEMMHTEGIICEERGKIKEALAAYINVLLLEPGYVPCKVLIGAVLSKMGSKVLPVARSILSDALRIQPTNHMAWYYLGLVHRDDGRIGDAIDCFQAASMLNESVPIESFSSIF</sequence>
<dbReference type="InterPro" id="IPR011990">
    <property type="entry name" value="TPR-like_helical_dom_sf"/>
</dbReference>
<keyword evidence="2" id="KW-1185">Reference proteome</keyword>
<proteinExistence type="predicted"/>
<dbReference type="EMBL" id="JACBKZ010000007">
    <property type="protein sequence ID" value="KAF5945658.1"/>
    <property type="molecule type" value="Genomic_DNA"/>
</dbReference>
<accession>A0A7J7H1T8</accession>
<reference evidence="2" key="1">
    <citation type="journal article" date="2020" name="Nat. Commun.">
        <title>Genome assembly of wild tea tree DASZ reveals pedigree and selection history of tea varieties.</title>
        <authorList>
            <person name="Zhang W."/>
            <person name="Zhang Y."/>
            <person name="Qiu H."/>
            <person name="Guo Y."/>
            <person name="Wan H."/>
            <person name="Zhang X."/>
            <person name="Scossa F."/>
            <person name="Alseekh S."/>
            <person name="Zhang Q."/>
            <person name="Wang P."/>
            <person name="Xu L."/>
            <person name="Schmidt M.H."/>
            <person name="Jia X."/>
            <person name="Li D."/>
            <person name="Zhu A."/>
            <person name="Guo F."/>
            <person name="Chen W."/>
            <person name="Ni D."/>
            <person name="Usadel B."/>
            <person name="Fernie A.R."/>
            <person name="Wen W."/>
        </authorList>
    </citation>
    <scope>NUCLEOTIDE SEQUENCE [LARGE SCALE GENOMIC DNA]</scope>
    <source>
        <strain evidence="2">cv. G240</strain>
    </source>
</reference>
<dbReference type="PANTHER" id="PTHR44102">
    <property type="entry name" value="PROTEIN NPG1"/>
    <property type="match status" value="1"/>
</dbReference>
<evidence type="ECO:0000313" key="2">
    <source>
        <dbReference type="Proteomes" id="UP000593564"/>
    </source>
</evidence>
<dbReference type="Proteomes" id="UP000593564">
    <property type="component" value="Unassembled WGS sequence"/>
</dbReference>
<protein>
    <submittedName>
        <fullName evidence="1">Uncharacterized protein</fullName>
    </submittedName>
</protein>
<dbReference type="InterPro" id="IPR019734">
    <property type="entry name" value="TPR_rpt"/>
</dbReference>
<dbReference type="AlphaFoldDB" id="A0A7J7H1T8"/>
<name>A0A7J7H1T8_CAMSI</name>
<dbReference type="Gene3D" id="1.25.40.10">
    <property type="entry name" value="Tetratricopeptide repeat domain"/>
    <property type="match status" value="1"/>
</dbReference>
<dbReference type="SUPFAM" id="SSF48452">
    <property type="entry name" value="TPR-like"/>
    <property type="match status" value="1"/>
</dbReference>
<dbReference type="InterPro" id="IPR043376">
    <property type="entry name" value="NPG1-like"/>
</dbReference>
<evidence type="ECO:0000313" key="1">
    <source>
        <dbReference type="EMBL" id="KAF5945658.1"/>
    </source>
</evidence>